<dbReference type="OrthoDB" id="8457242at2"/>
<accession>A0A1L3SQ15</accession>
<name>A0A1L3SQ15_9HYPH</name>
<evidence type="ECO:0000313" key="2">
    <source>
        <dbReference type="EMBL" id="APH71460.1"/>
    </source>
</evidence>
<feature type="region of interest" description="Disordered" evidence="1">
    <location>
        <begin position="68"/>
        <end position="117"/>
    </location>
</feature>
<protein>
    <submittedName>
        <fullName evidence="2">Uncharacterized protein</fullName>
    </submittedName>
</protein>
<keyword evidence="3" id="KW-1185">Reference proteome</keyword>
<sequence>MSNIARIEFPDGVTILPGTMGLGWIFGDGAPASSLGRNGERYVDDLTGFVWNKANGVWMNTGAPPFATAAAQDAAEQAAEDRQQTAQDREATRQDRIATGADREETGLDRAATKADRAQTSIDRAATLADRIQTWKDRTATGIDHAGTKADREAVAADLIAAQTLVSAFEQVTSIRPRLAVRWETAGNVRGIVDLTGPDDGSPGSVFGPDETDYDGDGAGTHTDPVTGTTVPNTGLYAWVAAASAWTWAGPNPPAIEAAFEERFQTLDIPGWTWLLAVKDEDGELRALMGTRFAKPGIIDFRIGDITEDLSSTDEDAIAGVARDKFITPANLGAVVGRWFKSIDIPKWAWLECVIDEDGELRALRGARKDVPGKIIDLIADNASAAGDDTIIVPRFSYLEVVKDRDGDFRAIRGTHEKHGFLNFAPAPAVETSPPQSWPTRPNSGNAIEGTIHNQWITLCRQSGENVYIGGIGEAGLVPAKNDVPIVVSEILFRANASESTFLGMSHLWDDHDAPSILTDVRHHANAGWSDSTPVGHVLDVFQRQHGGSGRAIKHWRGGTYSAADLGPRGKLLAGYGNLTYGQVFRRQDNPDEVWSLMRSADVAPRTWGIARSFQNLEDGVPSFVNIWESDDNLYSLWWPLRDGSGGVFAFHTHPANSGDRRIVMAFMTWDGVIWSYSAIEAEIPIVANPFNGDEAPDPYSFGDTIFTPGGSDRIRLCDMKEVADGILQVVYVRWTGSPAVADFSTATIEYVKVDLTGSSPVVSTPVVVAPAGTGYFLRPNAYLGLACVVREDVVAVCKITHDGSEDLVDSRFAIWDCTGTPTKIAFAFGTDVNGDDNIITEYVTTTRKAGRPVLAIKDDWDGVSFKYTLGDVIVFAEAEQYVDYSGPYKSRQRWVRVLSTIL</sequence>
<feature type="compositionally biased region" description="Basic and acidic residues" evidence="1">
    <location>
        <begin position="79"/>
        <end position="117"/>
    </location>
</feature>
<evidence type="ECO:0000256" key="1">
    <source>
        <dbReference type="SAM" id="MobiDB-lite"/>
    </source>
</evidence>
<dbReference type="EMBL" id="CP018171">
    <property type="protein sequence ID" value="APH71460.1"/>
    <property type="molecule type" value="Genomic_DNA"/>
</dbReference>
<feature type="compositionally biased region" description="Low complexity" evidence="1">
    <location>
        <begin position="68"/>
        <end position="77"/>
    </location>
</feature>
<dbReference type="Proteomes" id="UP000182840">
    <property type="component" value="Chromosome"/>
</dbReference>
<proteinExistence type="predicted"/>
<dbReference type="STRING" id="1670800.BSQ44_08825"/>
<gene>
    <name evidence="2" type="ORF">BSQ44_08825</name>
</gene>
<organism evidence="2 3">
    <name type="scientific">Aquibium oceanicum</name>
    <dbReference type="NCBI Taxonomy" id="1670800"/>
    <lineage>
        <taxon>Bacteria</taxon>
        <taxon>Pseudomonadati</taxon>
        <taxon>Pseudomonadota</taxon>
        <taxon>Alphaproteobacteria</taxon>
        <taxon>Hyphomicrobiales</taxon>
        <taxon>Phyllobacteriaceae</taxon>
        <taxon>Aquibium</taxon>
    </lineage>
</organism>
<dbReference type="AlphaFoldDB" id="A0A1L3SQ15"/>
<reference evidence="3" key="1">
    <citation type="submission" date="2016-11" db="EMBL/GenBank/DDBJ databases">
        <title>Mesorhizobium oceanicum sp. nov., isolated from deep seawater in South China Sea.</title>
        <authorList>
            <person name="Fu G.-Y."/>
        </authorList>
    </citation>
    <scope>NUCLEOTIDE SEQUENCE [LARGE SCALE GENOMIC DNA]</scope>
    <source>
        <strain evidence="3">B7</strain>
    </source>
</reference>
<evidence type="ECO:0000313" key="3">
    <source>
        <dbReference type="Proteomes" id="UP000182840"/>
    </source>
</evidence>
<dbReference type="KEGG" id="meso:BSQ44_08825"/>
<dbReference type="RefSeq" id="WP_072603144.1">
    <property type="nucleotide sequence ID" value="NZ_CP018171.1"/>
</dbReference>